<sequence length="138" mass="15894">MDQTERLSVVRRLANGTDQLVNVPISDIRGIKTYNSVVTVHMKDGEVLYVPDYSIDGYFSLLKPYHFEKLDRNNLANMEEAAVYDGDAKRLYFEESFDKDSFYVTVSEPNIPKVKHLNNKSATAPETKKTKPRNRLVY</sequence>
<dbReference type="Gene3D" id="2.40.50.1020">
    <property type="entry name" value="LytTr DNA-binding domain"/>
    <property type="match status" value="1"/>
</dbReference>
<evidence type="ECO:0000313" key="3">
    <source>
        <dbReference type="EMBL" id="KIL42048.1"/>
    </source>
</evidence>
<comment type="caution">
    <text evidence="3">The sequence shown here is derived from an EMBL/GenBank/DDBJ whole genome shotgun (WGS) entry which is preliminary data.</text>
</comment>
<dbReference type="InterPro" id="IPR007492">
    <property type="entry name" value="LytTR_DNA-bd_dom"/>
</dbReference>
<evidence type="ECO:0000259" key="2">
    <source>
        <dbReference type="Pfam" id="PF04397"/>
    </source>
</evidence>
<keyword evidence="4" id="KW-1185">Reference proteome</keyword>
<dbReference type="Pfam" id="PF04397">
    <property type="entry name" value="LytTR"/>
    <property type="match status" value="1"/>
</dbReference>
<name>A0ABR5AMI7_9BACL</name>
<protein>
    <recommendedName>
        <fullName evidence="2">HTH LytTR-type domain-containing protein</fullName>
    </recommendedName>
</protein>
<proteinExistence type="predicted"/>
<dbReference type="Proteomes" id="UP000031967">
    <property type="component" value="Unassembled WGS sequence"/>
</dbReference>
<accession>A0ABR5AMI7</accession>
<reference evidence="3 4" key="1">
    <citation type="submission" date="2014-12" db="EMBL/GenBank/DDBJ databases">
        <title>Draft genome sequence of Paenibacillus kamchatkensis strain B-2647.</title>
        <authorList>
            <person name="Karlyshev A.V."/>
            <person name="Kudryashova E.B."/>
        </authorList>
    </citation>
    <scope>NUCLEOTIDE SEQUENCE [LARGE SCALE GENOMIC DNA]</scope>
    <source>
        <strain evidence="3 4">VKM B-2647</strain>
    </source>
</reference>
<dbReference type="EMBL" id="JXAK01000003">
    <property type="protein sequence ID" value="KIL42048.1"/>
    <property type="molecule type" value="Genomic_DNA"/>
</dbReference>
<evidence type="ECO:0000313" key="4">
    <source>
        <dbReference type="Proteomes" id="UP000031967"/>
    </source>
</evidence>
<organism evidence="3 4">
    <name type="scientific">Gordoniibacillus kamchatkensis</name>
    <dbReference type="NCBI Taxonomy" id="1590651"/>
    <lineage>
        <taxon>Bacteria</taxon>
        <taxon>Bacillati</taxon>
        <taxon>Bacillota</taxon>
        <taxon>Bacilli</taxon>
        <taxon>Bacillales</taxon>
        <taxon>Paenibacillaceae</taxon>
        <taxon>Gordoniibacillus</taxon>
    </lineage>
</organism>
<dbReference type="RefSeq" id="WP_041045303.1">
    <property type="nucleotide sequence ID" value="NZ_JXAK01000003.1"/>
</dbReference>
<gene>
    <name evidence="3" type="ORF">SD70_02355</name>
</gene>
<feature type="domain" description="HTH LytTR-type" evidence="2">
    <location>
        <begin position="19"/>
        <end position="115"/>
    </location>
</feature>
<feature type="region of interest" description="Disordered" evidence="1">
    <location>
        <begin position="118"/>
        <end position="138"/>
    </location>
</feature>
<evidence type="ECO:0000256" key="1">
    <source>
        <dbReference type="SAM" id="MobiDB-lite"/>
    </source>
</evidence>